<feature type="compositionally biased region" description="Polar residues" evidence="1">
    <location>
        <begin position="145"/>
        <end position="160"/>
    </location>
</feature>
<sequence length="160" mass="17130">MAAHDALTTRKCVSPGALLHLMGPTRPGNKTYRPGNTHFISILETDDRVDNSRCRQTKSCDASSGCRAKKPHTNTLLTCIELVEDNFAYSHCTSSPNNRRSQCVVSVGFGWGGLQGPATVGVLSSRSFASEAAHPPARPEEGLSGNMTRRQATSEIVTSA</sequence>
<organism evidence="2 3">
    <name type="scientific">Protopolystoma xenopodis</name>
    <dbReference type="NCBI Taxonomy" id="117903"/>
    <lineage>
        <taxon>Eukaryota</taxon>
        <taxon>Metazoa</taxon>
        <taxon>Spiralia</taxon>
        <taxon>Lophotrochozoa</taxon>
        <taxon>Platyhelminthes</taxon>
        <taxon>Monogenea</taxon>
        <taxon>Polyopisthocotylea</taxon>
        <taxon>Polystomatidea</taxon>
        <taxon>Polystomatidae</taxon>
        <taxon>Protopolystoma</taxon>
    </lineage>
</organism>
<evidence type="ECO:0000313" key="3">
    <source>
        <dbReference type="Proteomes" id="UP000784294"/>
    </source>
</evidence>
<dbReference type="AlphaFoldDB" id="A0A448WSD7"/>
<protein>
    <submittedName>
        <fullName evidence="2">Uncharacterized protein</fullName>
    </submittedName>
</protein>
<feature type="region of interest" description="Disordered" evidence="1">
    <location>
        <begin position="131"/>
        <end position="160"/>
    </location>
</feature>
<gene>
    <name evidence="2" type="ORF">PXEA_LOCUS12498</name>
</gene>
<name>A0A448WSD7_9PLAT</name>
<comment type="caution">
    <text evidence="2">The sequence shown here is derived from an EMBL/GenBank/DDBJ whole genome shotgun (WGS) entry which is preliminary data.</text>
</comment>
<dbReference type="EMBL" id="CAAALY010039853">
    <property type="protein sequence ID" value="VEL19058.1"/>
    <property type="molecule type" value="Genomic_DNA"/>
</dbReference>
<evidence type="ECO:0000256" key="1">
    <source>
        <dbReference type="SAM" id="MobiDB-lite"/>
    </source>
</evidence>
<evidence type="ECO:0000313" key="2">
    <source>
        <dbReference type="EMBL" id="VEL19058.1"/>
    </source>
</evidence>
<reference evidence="2" key="1">
    <citation type="submission" date="2018-11" db="EMBL/GenBank/DDBJ databases">
        <authorList>
            <consortium name="Pathogen Informatics"/>
        </authorList>
    </citation>
    <scope>NUCLEOTIDE SEQUENCE</scope>
</reference>
<proteinExistence type="predicted"/>
<accession>A0A448WSD7</accession>
<keyword evidence="3" id="KW-1185">Reference proteome</keyword>
<dbReference type="Proteomes" id="UP000784294">
    <property type="component" value="Unassembled WGS sequence"/>
</dbReference>